<dbReference type="STRING" id="655015.B1812_08615"/>
<dbReference type="Pfam" id="PF00072">
    <property type="entry name" value="Response_reg"/>
    <property type="match status" value="1"/>
</dbReference>
<dbReference type="Pfam" id="PF00486">
    <property type="entry name" value="Trans_reg_C"/>
    <property type="match status" value="1"/>
</dbReference>
<dbReference type="GO" id="GO:0032993">
    <property type="term" value="C:protein-DNA complex"/>
    <property type="evidence" value="ECO:0007669"/>
    <property type="project" value="TreeGrafter"/>
</dbReference>
<evidence type="ECO:0000256" key="2">
    <source>
        <dbReference type="PROSITE-ProRule" id="PRU00169"/>
    </source>
</evidence>
<dbReference type="Proteomes" id="UP000193978">
    <property type="component" value="Chromosome"/>
</dbReference>
<reference evidence="6 7" key="1">
    <citation type="submission" date="2017-02" db="EMBL/GenBank/DDBJ databases">
        <authorList>
            <person name="Peterson S.W."/>
        </authorList>
    </citation>
    <scope>NUCLEOTIDE SEQUENCE [LARGE SCALE GENOMIC DNA]</scope>
    <source>
        <strain evidence="6 7">S285</strain>
    </source>
</reference>
<dbReference type="Gene3D" id="6.10.250.690">
    <property type="match status" value="1"/>
</dbReference>
<keyword evidence="2" id="KW-0597">Phosphoprotein</keyword>
<evidence type="ECO:0000256" key="1">
    <source>
        <dbReference type="ARBA" id="ARBA00023125"/>
    </source>
</evidence>
<proteinExistence type="predicted"/>
<dbReference type="GO" id="GO:0005829">
    <property type="term" value="C:cytosol"/>
    <property type="evidence" value="ECO:0007669"/>
    <property type="project" value="TreeGrafter"/>
</dbReference>
<dbReference type="Gene3D" id="1.10.10.10">
    <property type="entry name" value="Winged helix-like DNA-binding domain superfamily/Winged helix DNA-binding domain"/>
    <property type="match status" value="1"/>
</dbReference>
<dbReference type="CDD" id="cd00383">
    <property type="entry name" value="trans_reg_C"/>
    <property type="match status" value="1"/>
</dbReference>
<feature type="domain" description="OmpR/PhoB-type" evidence="5">
    <location>
        <begin position="124"/>
        <end position="222"/>
    </location>
</feature>
<evidence type="ECO:0000313" key="6">
    <source>
        <dbReference type="EMBL" id="ARN81132.1"/>
    </source>
</evidence>
<dbReference type="SUPFAM" id="SSF52172">
    <property type="entry name" value="CheY-like"/>
    <property type="match status" value="1"/>
</dbReference>
<dbReference type="InterPro" id="IPR039420">
    <property type="entry name" value="WalR-like"/>
</dbReference>
<feature type="DNA-binding region" description="OmpR/PhoB-type" evidence="3">
    <location>
        <begin position="124"/>
        <end position="222"/>
    </location>
</feature>
<sequence>MRVLIVEDHSKLAQELSEQLSRGGYSCDCVNSLDHAREIVRLQEYGVALVDRRLPDGDGLSLVAAMRRTQPKMCILVLTAIDETNEIVASLDAGADDYVTKPFEPDELMARIRASLRRAAGAMQPLMKLARLCFDPATRDFAIGQSIVVLQRREAILLETLMRRAGRVVLREALFDEIWGEKEDLTAHNLNGLVSQLRLRLKELNAGVDIHVARGLGYFLAEEKA</sequence>
<dbReference type="RefSeq" id="WP_085771219.1">
    <property type="nucleotide sequence ID" value="NZ_AP027149.1"/>
</dbReference>
<dbReference type="SMART" id="SM00448">
    <property type="entry name" value="REC"/>
    <property type="match status" value="1"/>
</dbReference>
<feature type="domain" description="Response regulatory" evidence="4">
    <location>
        <begin position="2"/>
        <end position="116"/>
    </location>
</feature>
<keyword evidence="7" id="KW-1185">Reference proteome</keyword>
<dbReference type="InterPro" id="IPR036388">
    <property type="entry name" value="WH-like_DNA-bd_sf"/>
</dbReference>
<evidence type="ECO:0000256" key="3">
    <source>
        <dbReference type="PROSITE-ProRule" id="PRU01091"/>
    </source>
</evidence>
<dbReference type="PROSITE" id="PS51755">
    <property type="entry name" value="OMPR_PHOB"/>
    <property type="match status" value="1"/>
</dbReference>
<dbReference type="InterPro" id="IPR001789">
    <property type="entry name" value="Sig_transdc_resp-reg_receiver"/>
</dbReference>
<dbReference type="OrthoDB" id="9802426at2"/>
<dbReference type="GO" id="GO:0006355">
    <property type="term" value="P:regulation of DNA-templated transcription"/>
    <property type="evidence" value="ECO:0007669"/>
    <property type="project" value="InterPro"/>
</dbReference>
<accession>A0A1W6MU97</accession>
<evidence type="ECO:0000259" key="5">
    <source>
        <dbReference type="PROSITE" id="PS51755"/>
    </source>
</evidence>
<dbReference type="GO" id="GO:0000976">
    <property type="term" value="F:transcription cis-regulatory region binding"/>
    <property type="evidence" value="ECO:0007669"/>
    <property type="project" value="TreeGrafter"/>
</dbReference>
<dbReference type="PANTHER" id="PTHR48111">
    <property type="entry name" value="REGULATOR OF RPOS"/>
    <property type="match status" value="1"/>
</dbReference>
<dbReference type="InterPro" id="IPR011006">
    <property type="entry name" value="CheY-like_superfamily"/>
</dbReference>
<dbReference type="SMART" id="SM00862">
    <property type="entry name" value="Trans_reg_C"/>
    <property type="match status" value="1"/>
</dbReference>
<dbReference type="InterPro" id="IPR001867">
    <property type="entry name" value="OmpR/PhoB-type_DNA-bd"/>
</dbReference>
<dbReference type="KEGG" id="mbry:B1812_08615"/>
<protein>
    <submittedName>
        <fullName evidence="6">Two-component system response regulator</fullName>
    </submittedName>
</protein>
<evidence type="ECO:0000259" key="4">
    <source>
        <dbReference type="PROSITE" id="PS50110"/>
    </source>
</evidence>
<dbReference type="PROSITE" id="PS50110">
    <property type="entry name" value="RESPONSE_REGULATORY"/>
    <property type="match status" value="1"/>
</dbReference>
<organism evidence="6 7">
    <name type="scientific">Methylocystis bryophila</name>
    <dbReference type="NCBI Taxonomy" id="655015"/>
    <lineage>
        <taxon>Bacteria</taxon>
        <taxon>Pseudomonadati</taxon>
        <taxon>Pseudomonadota</taxon>
        <taxon>Alphaproteobacteria</taxon>
        <taxon>Hyphomicrobiales</taxon>
        <taxon>Methylocystaceae</taxon>
        <taxon>Methylocystis</taxon>
    </lineage>
</organism>
<gene>
    <name evidence="6" type="ORF">B1812_08615</name>
</gene>
<dbReference type="Gene3D" id="3.40.50.2300">
    <property type="match status" value="1"/>
</dbReference>
<evidence type="ECO:0000313" key="7">
    <source>
        <dbReference type="Proteomes" id="UP000193978"/>
    </source>
</evidence>
<dbReference type="AlphaFoldDB" id="A0A1W6MU97"/>
<feature type="modified residue" description="4-aspartylphosphate" evidence="2">
    <location>
        <position position="51"/>
    </location>
</feature>
<name>A0A1W6MU97_9HYPH</name>
<dbReference type="GO" id="GO:0000156">
    <property type="term" value="F:phosphorelay response regulator activity"/>
    <property type="evidence" value="ECO:0007669"/>
    <property type="project" value="TreeGrafter"/>
</dbReference>
<dbReference type="PANTHER" id="PTHR48111:SF36">
    <property type="entry name" value="TRANSCRIPTIONAL REGULATORY PROTEIN CUTR"/>
    <property type="match status" value="1"/>
</dbReference>
<dbReference type="EMBL" id="CP019948">
    <property type="protein sequence ID" value="ARN81132.1"/>
    <property type="molecule type" value="Genomic_DNA"/>
</dbReference>
<keyword evidence="1 3" id="KW-0238">DNA-binding</keyword>